<evidence type="ECO:0000256" key="3">
    <source>
        <dbReference type="ARBA" id="ARBA00022801"/>
    </source>
</evidence>
<reference evidence="6 7" key="2">
    <citation type="journal article" date="2011" name="ISME J.">
        <title>RNA-seq reveals cooperative metabolic interactions between two termite-gut spirochete species in co-culture.</title>
        <authorList>
            <person name="Rosenthal A.Z."/>
            <person name="Matson E.G."/>
            <person name="Eldar A."/>
            <person name="Leadbetter J.R."/>
        </authorList>
    </citation>
    <scope>NUCLEOTIDE SEQUENCE [LARGE SCALE GENOMIC DNA]</scope>
    <source>
        <strain evidence="7">ATCC BAA-887 / DSM 12427 / ZAS-2</strain>
    </source>
</reference>
<dbReference type="InterPro" id="IPR050695">
    <property type="entry name" value="N-acetylmuramoyl_amidase_3"/>
</dbReference>
<evidence type="ECO:0000256" key="1">
    <source>
        <dbReference type="ARBA" id="ARBA00001561"/>
    </source>
</evidence>
<dbReference type="Gene3D" id="3.40.630.40">
    <property type="entry name" value="Zn-dependent exopeptidases"/>
    <property type="match status" value="1"/>
</dbReference>
<dbReference type="SMART" id="SM00646">
    <property type="entry name" value="Ami_3"/>
    <property type="match status" value="1"/>
</dbReference>
<organism evidence="6 7">
    <name type="scientific">Treponema primitia (strain ATCC BAA-887 / DSM 12427 / ZAS-2)</name>
    <dbReference type="NCBI Taxonomy" id="545694"/>
    <lineage>
        <taxon>Bacteria</taxon>
        <taxon>Pseudomonadati</taxon>
        <taxon>Spirochaetota</taxon>
        <taxon>Spirochaetia</taxon>
        <taxon>Spirochaetales</taxon>
        <taxon>Treponemataceae</taxon>
        <taxon>Treponema</taxon>
    </lineage>
</organism>
<dbReference type="EMBL" id="CP001843">
    <property type="protein sequence ID" value="AEF84763.1"/>
    <property type="molecule type" value="Genomic_DNA"/>
</dbReference>
<keyword evidence="7" id="KW-1185">Reference proteome</keyword>
<dbReference type="PANTHER" id="PTHR30404">
    <property type="entry name" value="N-ACETYLMURAMOYL-L-ALANINE AMIDASE"/>
    <property type="match status" value="1"/>
</dbReference>
<dbReference type="AlphaFoldDB" id="F5YH43"/>
<reference evidence="7" key="1">
    <citation type="submission" date="2009-12" db="EMBL/GenBank/DDBJ databases">
        <title>Complete sequence of Treponema primitia strain ZAS-2.</title>
        <authorList>
            <person name="Tetu S.G."/>
            <person name="Matson E."/>
            <person name="Ren Q."/>
            <person name="Seshadri R."/>
            <person name="Elbourne L."/>
            <person name="Hassan K.A."/>
            <person name="Durkin A."/>
            <person name="Radune D."/>
            <person name="Mohamoud Y."/>
            <person name="Shay R."/>
            <person name="Jin S."/>
            <person name="Zhang X."/>
            <person name="Lucey K."/>
            <person name="Ballor N.R."/>
            <person name="Ottesen E."/>
            <person name="Rosenthal R."/>
            <person name="Allen A."/>
            <person name="Leadbetter J.R."/>
            <person name="Paulsen I.T."/>
        </authorList>
    </citation>
    <scope>NUCLEOTIDE SEQUENCE [LARGE SCALE GENOMIC DNA]</scope>
    <source>
        <strain evidence="7">ATCC BAA-887 / DSM 12427 / ZAS-2</strain>
    </source>
</reference>
<evidence type="ECO:0000313" key="6">
    <source>
        <dbReference type="EMBL" id="AEF84763.1"/>
    </source>
</evidence>
<dbReference type="Pfam" id="PF01520">
    <property type="entry name" value="Amidase_3"/>
    <property type="match status" value="1"/>
</dbReference>
<evidence type="ECO:0000259" key="5">
    <source>
        <dbReference type="SMART" id="SM00646"/>
    </source>
</evidence>
<comment type="catalytic activity">
    <reaction evidence="1">
        <text>Hydrolyzes the link between N-acetylmuramoyl residues and L-amino acid residues in certain cell-wall glycopeptides.</text>
        <dbReference type="EC" id="3.5.1.28"/>
    </reaction>
</comment>
<evidence type="ECO:0000256" key="2">
    <source>
        <dbReference type="ARBA" id="ARBA00011901"/>
    </source>
</evidence>
<dbReference type="RefSeq" id="WP_015707748.1">
    <property type="nucleotide sequence ID" value="NC_015578.1"/>
</dbReference>
<evidence type="ECO:0000256" key="4">
    <source>
        <dbReference type="SAM" id="MobiDB-lite"/>
    </source>
</evidence>
<evidence type="ECO:0000313" key="7">
    <source>
        <dbReference type="Proteomes" id="UP000009223"/>
    </source>
</evidence>
<dbReference type="HOGENOM" id="CLU_014322_0_0_12"/>
<dbReference type="GO" id="GO:0030288">
    <property type="term" value="C:outer membrane-bounded periplasmic space"/>
    <property type="evidence" value="ECO:0007669"/>
    <property type="project" value="TreeGrafter"/>
</dbReference>
<dbReference type="KEGG" id="tpi:TREPR_2460"/>
<dbReference type="Proteomes" id="UP000009223">
    <property type="component" value="Chromosome"/>
</dbReference>
<dbReference type="CDD" id="cd02696">
    <property type="entry name" value="MurNAc-LAA"/>
    <property type="match status" value="1"/>
</dbReference>
<feature type="domain" description="MurNAc-LAA" evidence="5">
    <location>
        <begin position="253"/>
        <end position="393"/>
    </location>
</feature>
<dbReference type="SUPFAM" id="SSF53187">
    <property type="entry name" value="Zn-dependent exopeptidases"/>
    <property type="match status" value="1"/>
</dbReference>
<protein>
    <recommendedName>
        <fullName evidence="2">N-acetylmuramoyl-L-alanine amidase</fullName>
        <ecNumber evidence="2">3.5.1.28</ecNumber>
    </recommendedName>
</protein>
<dbReference type="EC" id="3.5.1.28" evidence="2"/>
<dbReference type="GO" id="GO:0008745">
    <property type="term" value="F:N-acetylmuramoyl-L-alanine amidase activity"/>
    <property type="evidence" value="ECO:0007669"/>
    <property type="project" value="UniProtKB-EC"/>
</dbReference>
<gene>
    <name evidence="6" type="ordered locus">TREPR_2460</name>
</gene>
<dbReference type="PANTHER" id="PTHR30404:SF0">
    <property type="entry name" value="N-ACETYLMURAMOYL-L-ALANINE AMIDASE AMIC"/>
    <property type="match status" value="1"/>
</dbReference>
<sequence length="409" mass="45196">MNRQISTGRFSLCRKFWVLIIFISLPSAGLFSQESVASAGSADSQPLAMEISAENAGLAQAAPAESPVQPEPAEAATPPAHKPFPLDEALAVLGAELRWDPLFRAGVLAASGHYLAFQAGNSGAQSLSLMDNKDLFKLPAPYLDGGNLYFPGEFVSFLKNTLDNYRETELSRFRIAAIIVDPGHGGKDQGASGTHTVKGKQFTLVEKDVTLRVSRDLYSMLRTAYPDKQVLMTRTGDTFPTLEDRVVIANSVPLKENEAIVFISVHANASFNKAARGYEVWYLSPNYRRTVIDESKYADSQEVLHILNDMLEEEFTTESIVMAQLIMNQFKENLGSLIPGRGIKEEEWFVVKNARMPSVLVELGFVTNETDALLMTDENYLQKLSQTLYKGINQFVTMFERSGGFTAIE</sequence>
<proteinExistence type="predicted"/>
<keyword evidence="3" id="KW-0378">Hydrolase</keyword>
<dbReference type="STRING" id="545694.TREPR_2460"/>
<dbReference type="GO" id="GO:0009253">
    <property type="term" value="P:peptidoglycan catabolic process"/>
    <property type="evidence" value="ECO:0007669"/>
    <property type="project" value="InterPro"/>
</dbReference>
<dbReference type="InterPro" id="IPR002508">
    <property type="entry name" value="MurNAc-LAA_cat"/>
</dbReference>
<accession>F5YH43</accession>
<dbReference type="eggNOG" id="COG0860">
    <property type="taxonomic scope" value="Bacteria"/>
</dbReference>
<feature type="region of interest" description="Disordered" evidence="4">
    <location>
        <begin position="60"/>
        <end position="82"/>
    </location>
</feature>
<name>F5YH43_TREPZ</name>